<keyword evidence="5" id="KW-0378">Hydrolase</keyword>
<evidence type="ECO:0000256" key="12">
    <source>
        <dbReference type="SAM" id="MobiDB-lite"/>
    </source>
</evidence>
<keyword evidence="6" id="KW-0810">Translation regulation</keyword>
<keyword evidence="8" id="KW-0342">GTP-binding</keyword>
<dbReference type="EMBL" id="JANBPT010000686">
    <property type="protein sequence ID" value="KAJ1914402.1"/>
    <property type="molecule type" value="Genomic_DNA"/>
</dbReference>
<dbReference type="InterPro" id="IPR000795">
    <property type="entry name" value="T_Tr_GTP-bd_dom"/>
</dbReference>
<dbReference type="SUPFAM" id="SSF50465">
    <property type="entry name" value="EF-Tu/eEF-1alpha/eIF2-gamma C-terminal domain"/>
    <property type="match status" value="1"/>
</dbReference>
<dbReference type="InterPro" id="IPR050100">
    <property type="entry name" value="TRAFAC_GTPase_members"/>
</dbReference>
<dbReference type="GO" id="GO:0006417">
    <property type="term" value="P:regulation of translation"/>
    <property type="evidence" value="ECO:0007669"/>
    <property type="project" value="UniProtKB-KW"/>
</dbReference>
<dbReference type="CDD" id="cd04093">
    <property type="entry name" value="HBS1_C_III"/>
    <property type="match status" value="1"/>
</dbReference>
<dbReference type="SUPFAM" id="SSF50447">
    <property type="entry name" value="Translation proteins"/>
    <property type="match status" value="1"/>
</dbReference>
<dbReference type="Pfam" id="PF08938">
    <property type="entry name" value="HBS1_N"/>
    <property type="match status" value="1"/>
</dbReference>
<dbReference type="PROSITE" id="PS00301">
    <property type="entry name" value="G_TR_1"/>
    <property type="match status" value="1"/>
</dbReference>
<evidence type="ECO:0000256" key="7">
    <source>
        <dbReference type="ARBA" id="ARBA00022917"/>
    </source>
</evidence>
<dbReference type="InterPro" id="IPR031157">
    <property type="entry name" value="G_TR_CS"/>
</dbReference>
<evidence type="ECO:0000256" key="4">
    <source>
        <dbReference type="ARBA" id="ARBA00022741"/>
    </source>
</evidence>
<dbReference type="PRINTS" id="PR00315">
    <property type="entry name" value="ELONGATNFCT"/>
</dbReference>
<dbReference type="InterPro" id="IPR009001">
    <property type="entry name" value="Transl_elong_EF1A/Init_IF2_C"/>
</dbReference>
<gene>
    <name evidence="14" type="ORF">IWQ60_008819</name>
</gene>
<dbReference type="GO" id="GO:0005829">
    <property type="term" value="C:cytosol"/>
    <property type="evidence" value="ECO:0007669"/>
    <property type="project" value="GOC"/>
</dbReference>
<dbReference type="Pfam" id="PF22594">
    <property type="entry name" value="GTP-eEF1A_C"/>
    <property type="match status" value="1"/>
</dbReference>
<evidence type="ECO:0000313" key="15">
    <source>
        <dbReference type="Proteomes" id="UP001150569"/>
    </source>
</evidence>
<comment type="caution">
    <text evidence="14">The sequence shown here is derived from an EMBL/GenBank/DDBJ whole genome shotgun (WGS) entry which is preliminary data.</text>
</comment>
<dbReference type="InterPro" id="IPR015033">
    <property type="entry name" value="HBS1-like_N"/>
</dbReference>
<feature type="domain" description="Tr-type G" evidence="13">
    <location>
        <begin position="244"/>
        <end position="474"/>
    </location>
</feature>
<dbReference type="PROSITE" id="PS51722">
    <property type="entry name" value="G_TR_2"/>
    <property type="match status" value="1"/>
</dbReference>
<organism evidence="14 15">
    <name type="scientific">Tieghemiomyces parasiticus</name>
    <dbReference type="NCBI Taxonomy" id="78921"/>
    <lineage>
        <taxon>Eukaryota</taxon>
        <taxon>Fungi</taxon>
        <taxon>Fungi incertae sedis</taxon>
        <taxon>Zoopagomycota</taxon>
        <taxon>Kickxellomycotina</taxon>
        <taxon>Dimargaritomycetes</taxon>
        <taxon>Dimargaritales</taxon>
        <taxon>Dimargaritaceae</taxon>
        <taxon>Tieghemiomyces</taxon>
    </lineage>
</organism>
<evidence type="ECO:0000256" key="2">
    <source>
        <dbReference type="ARBA" id="ARBA00007249"/>
    </source>
</evidence>
<dbReference type="Proteomes" id="UP001150569">
    <property type="component" value="Unassembled WGS sequence"/>
</dbReference>
<accession>A0A9W7ZQE9</accession>
<dbReference type="GO" id="GO:0002184">
    <property type="term" value="P:cytoplasmic translational termination"/>
    <property type="evidence" value="ECO:0007669"/>
    <property type="project" value="UniProtKB-ARBA"/>
</dbReference>
<evidence type="ECO:0000259" key="13">
    <source>
        <dbReference type="PROSITE" id="PS51722"/>
    </source>
</evidence>
<dbReference type="InterPro" id="IPR054696">
    <property type="entry name" value="GTP-eEF1A_C"/>
</dbReference>
<proteinExistence type="inferred from homology"/>
<evidence type="ECO:0000256" key="10">
    <source>
        <dbReference type="ARBA" id="ARBA00063537"/>
    </source>
</evidence>
<evidence type="ECO:0000256" key="11">
    <source>
        <dbReference type="ARBA" id="ARBA00074866"/>
    </source>
</evidence>
<dbReference type="InterPro" id="IPR027417">
    <property type="entry name" value="P-loop_NTPase"/>
</dbReference>
<evidence type="ECO:0000256" key="9">
    <source>
        <dbReference type="ARBA" id="ARBA00049117"/>
    </source>
</evidence>
<dbReference type="FunFam" id="2.40.30.10:FF:000020">
    <property type="entry name" value="Translation elongation factor EF-1"/>
    <property type="match status" value="1"/>
</dbReference>
<evidence type="ECO:0000256" key="6">
    <source>
        <dbReference type="ARBA" id="ARBA00022845"/>
    </source>
</evidence>
<dbReference type="PANTHER" id="PTHR23115">
    <property type="entry name" value="TRANSLATION FACTOR"/>
    <property type="match status" value="1"/>
</dbReference>
<keyword evidence="3" id="KW-0963">Cytoplasm</keyword>
<dbReference type="OrthoDB" id="342024at2759"/>
<dbReference type="Gene3D" id="3.40.50.300">
    <property type="entry name" value="P-loop containing nucleotide triphosphate hydrolases"/>
    <property type="match status" value="1"/>
</dbReference>
<sequence>MAFFDELDDGYEDEYPDDEMTEDDFASLQAGLKAVREVVRDDAPLTDKEIQDVLWDNYFDTEQTIAWALDTAAKRRKKAEQRASKKEGIRPRPRLLTPSQRLSVLLPTNTATYLNLYRDLATATCDPQRLDLPPTVLDTLIYFTPWLAADRPAAPMEVQPFTFDQPSRDDLVAQAQGGTPPVAKSTPLPPTAPPAVQEAETRMAHLHVSEPQPAPIDGIASAPLAKAAPRLNLLEAYRQREEGKPRLNLIVIGHVDAGKSTLMGHVLYLLGQVPERTLQKYERDATRSGKSSFHFAWVLDATEEERSRGVTIDIATSHFETPHRIFTLLDAPGHRDFIPNMISGTAQADAAVLVVDATPGGFEAGFGDHGQTKEHALLARGLGVQQLVVAVNKLDTADWAEDRFADVRDRTAAFLVQAGFRADHLTFVPCSGLRGTNLATRPDPATGASALTAWYNGPCLVEVLDGLSAPERLVDAPFRLSVTDFFRGSLTGGPTAGVAASGTTVTVTGRIASGAVQVGSQLELVPGHEKGLVKALELDEETSAWAAAGDTVMLTVQGIDLTQYSIGSVLCPLQQPIPTTTTFIAQVVVFEVQVPVTQGFPSRNEPAYISRLVAQLDKRTGEVTKKKPRHLPKSSTAKVEITTQRPICLDTFERSKSFGRVTLRKGGETIAAGIVLRLVS</sequence>
<keyword evidence="7" id="KW-0648">Protein biosynthesis</keyword>
<comment type="similarity">
    <text evidence="2">Belongs to the TRAFAC class translation factor GTPase superfamily. Classic translation factor GTPase family. EF-Tu/EF-1A subfamily.</text>
</comment>
<name>A0A9W7ZQE9_9FUNG</name>
<evidence type="ECO:0000256" key="8">
    <source>
        <dbReference type="ARBA" id="ARBA00023134"/>
    </source>
</evidence>
<evidence type="ECO:0000256" key="3">
    <source>
        <dbReference type="ARBA" id="ARBA00022490"/>
    </source>
</evidence>
<keyword evidence="15" id="KW-1185">Reference proteome</keyword>
<feature type="region of interest" description="Disordered" evidence="12">
    <location>
        <begin position="173"/>
        <end position="194"/>
    </location>
</feature>
<dbReference type="FunFam" id="3.40.50.300:FF:000204">
    <property type="entry name" value="Translation elongation factor Tu"/>
    <property type="match status" value="1"/>
</dbReference>
<dbReference type="Gene3D" id="2.40.30.10">
    <property type="entry name" value="Translation factors"/>
    <property type="match status" value="2"/>
</dbReference>
<evidence type="ECO:0000256" key="1">
    <source>
        <dbReference type="ARBA" id="ARBA00004496"/>
    </source>
</evidence>
<dbReference type="GO" id="GO:1990533">
    <property type="term" value="C:Dom34-Hbs1 complex"/>
    <property type="evidence" value="ECO:0007669"/>
    <property type="project" value="UniProtKB-ARBA"/>
</dbReference>
<dbReference type="CDD" id="cd01883">
    <property type="entry name" value="EF1_alpha"/>
    <property type="match status" value="1"/>
</dbReference>
<dbReference type="SUPFAM" id="SSF52540">
    <property type="entry name" value="P-loop containing nucleoside triphosphate hydrolases"/>
    <property type="match status" value="1"/>
</dbReference>
<evidence type="ECO:0000256" key="5">
    <source>
        <dbReference type="ARBA" id="ARBA00022801"/>
    </source>
</evidence>
<protein>
    <recommendedName>
        <fullName evidence="11">Elongation factor 1 alpha-like protein</fullName>
    </recommendedName>
</protein>
<dbReference type="Pfam" id="PF03144">
    <property type="entry name" value="GTP_EFTU_D2"/>
    <property type="match status" value="1"/>
</dbReference>
<dbReference type="GO" id="GO:0003924">
    <property type="term" value="F:GTPase activity"/>
    <property type="evidence" value="ECO:0007669"/>
    <property type="project" value="InterPro"/>
</dbReference>
<comment type="subcellular location">
    <subcellularLocation>
        <location evidence="1">Cytoplasm</location>
    </subcellularLocation>
</comment>
<dbReference type="CDD" id="cd16267">
    <property type="entry name" value="HBS1-like_II"/>
    <property type="match status" value="1"/>
</dbReference>
<dbReference type="InterPro" id="IPR009000">
    <property type="entry name" value="Transl_B-barrel_sf"/>
</dbReference>
<comment type="catalytic activity">
    <reaction evidence="9">
        <text>GTP + H2O = GDP + phosphate + H(+)</text>
        <dbReference type="Rhea" id="RHEA:19669"/>
        <dbReference type="ChEBI" id="CHEBI:15377"/>
        <dbReference type="ChEBI" id="CHEBI:15378"/>
        <dbReference type="ChEBI" id="CHEBI:37565"/>
        <dbReference type="ChEBI" id="CHEBI:43474"/>
        <dbReference type="ChEBI" id="CHEBI:58189"/>
    </reaction>
    <physiologicalReaction direction="left-to-right" evidence="9">
        <dbReference type="Rhea" id="RHEA:19670"/>
    </physiologicalReaction>
</comment>
<dbReference type="InterPro" id="IPR004161">
    <property type="entry name" value="EFTu-like_2"/>
</dbReference>
<dbReference type="GO" id="GO:0005525">
    <property type="term" value="F:GTP binding"/>
    <property type="evidence" value="ECO:0007669"/>
    <property type="project" value="UniProtKB-KW"/>
</dbReference>
<dbReference type="AlphaFoldDB" id="A0A9W7ZQE9"/>
<keyword evidence="4" id="KW-0547">Nucleotide-binding</keyword>
<dbReference type="Pfam" id="PF00009">
    <property type="entry name" value="GTP_EFTU"/>
    <property type="match status" value="1"/>
</dbReference>
<evidence type="ECO:0000313" key="14">
    <source>
        <dbReference type="EMBL" id="KAJ1914402.1"/>
    </source>
</evidence>
<reference evidence="14" key="1">
    <citation type="submission" date="2022-07" db="EMBL/GenBank/DDBJ databases">
        <title>Phylogenomic reconstructions and comparative analyses of Kickxellomycotina fungi.</title>
        <authorList>
            <person name="Reynolds N.K."/>
            <person name="Stajich J.E."/>
            <person name="Barry K."/>
            <person name="Grigoriev I.V."/>
            <person name="Crous P."/>
            <person name="Smith M.E."/>
        </authorList>
    </citation>
    <scope>NUCLEOTIDE SEQUENCE</scope>
    <source>
        <strain evidence="14">RSA 861</strain>
    </source>
</reference>
<comment type="subunit">
    <text evidence="10">Component of the Dom34-Hbs1 complex, also named Pelota-HBS1L complex, composed of dom34 and hbs1.</text>
</comment>